<dbReference type="Proteomes" id="UP000663829">
    <property type="component" value="Unassembled WGS sequence"/>
</dbReference>
<dbReference type="EMBL" id="CAJNOK010004177">
    <property type="protein sequence ID" value="CAF0928507.1"/>
    <property type="molecule type" value="Genomic_DNA"/>
</dbReference>
<feature type="repeat" description="ANK" evidence="3">
    <location>
        <begin position="55"/>
        <end position="77"/>
    </location>
</feature>
<dbReference type="InterPro" id="IPR036770">
    <property type="entry name" value="Ankyrin_rpt-contain_sf"/>
</dbReference>
<evidence type="ECO:0000313" key="7">
    <source>
        <dbReference type="EMBL" id="CAF3988896.1"/>
    </source>
</evidence>
<dbReference type="Gene3D" id="3.90.176.10">
    <property type="entry name" value="Toxin ADP-ribosyltransferase, Chain A, domain 1"/>
    <property type="match status" value="1"/>
</dbReference>
<dbReference type="PROSITE" id="PS50297">
    <property type="entry name" value="ANK_REP_REGION"/>
    <property type="match status" value="1"/>
</dbReference>
<dbReference type="PANTHER" id="PTHR24171:SF8">
    <property type="entry name" value="BRCA1-ASSOCIATED RING DOMAIN PROTEIN 1"/>
    <property type="match status" value="1"/>
</dbReference>
<name>A0A814Y8B2_9BILA</name>
<protein>
    <submittedName>
        <fullName evidence="5">Uncharacterized protein</fullName>
    </submittedName>
</protein>
<dbReference type="AlphaFoldDB" id="A0A814Y8B2"/>
<reference evidence="5" key="1">
    <citation type="submission" date="2021-02" db="EMBL/GenBank/DDBJ databases">
        <authorList>
            <person name="Nowell W R."/>
        </authorList>
    </citation>
    <scope>NUCLEOTIDE SEQUENCE</scope>
</reference>
<dbReference type="GO" id="GO:0004842">
    <property type="term" value="F:ubiquitin-protein transferase activity"/>
    <property type="evidence" value="ECO:0007669"/>
    <property type="project" value="TreeGrafter"/>
</dbReference>
<evidence type="ECO:0000313" key="8">
    <source>
        <dbReference type="Proteomes" id="UP000663829"/>
    </source>
</evidence>
<dbReference type="Pfam" id="PF12796">
    <property type="entry name" value="Ank_2"/>
    <property type="match status" value="1"/>
</dbReference>
<dbReference type="GO" id="GO:0070531">
    <property type="term" value="C:BRCA1-A complex"/>
    <property type="evidence" value="ECO:0007669"/>
    <property type="project" value="TreeGrafter"/>
</dbReference>
<dbReference type="PROSITE" id="PS50088">
    <property type="entry name" value="ANK_REPEAT"/>
    <property type="match status" value="1"/>
</dbReference>
<dbReference type="EMBL" id="CAJNOQ010009473">
    <property type="protein sequence ID" value="CAF1225972.1"/>
    <property type="molecule type" value="Genomic_DNA"/>
</dbReference>
<evidence type="ECO:0000313" key="4">
    <source>
        <dbReference type="EMBL" id="CAF0928507.1"/>
    </source>
</evidence>
<accession>A0A814Y8B2</accession>
<evidence type="ECO:0000256" key="2">
    <source>
        <dbReference type="ARBA" id="ARBA00023043"/>
    </source>
</evidence>
<dbReference type="EMBL" id="CAJOBA010004180">
    <property type="protein sequence ID" value="CAF3705402.1"/>
    <property type="molecule type" value="Genomic_DNA"/>
</dbReference>
<dbReference type="GO" id="GO:0085020">
    <property type="term" value="P:protein K6-linked ubiquitination"/>
    <property type="evidence" value="ECO:0007669"/>
    <property type="project" value="TreeGrafter"/>
</dbReference>
<dbReference type="Gene3D" id="1.25.40.20">
    <property type="entry name" value="Ankyrin repeat-containing domain"/>
    <property type="match status" value="1"/>
</dbReference>
<keyword evidence="2 3" id="KW-0040">ANK repeat</keyword>
<dbReference type="EMBL" id="CAJOBC010009477">
    <property type="protein sequence ID" value="CAF3988896.1"/>
    <property type="molecule type" value="Genomic_DNA"/>
</dbReference>
<dbReference type="Proteomes" id="UP000677228">
    <property type="component" value="Unassembled WGS sequence"/>
</dbReference>
<keyword evidence="1" id="KW-0677">Repeat</keyword>
<dbReference type="InterPro" id="IPR002110">
    <property type="entry name" value="Ankyrin_rpt"/>
</dbReference>
<evidence type="ECO:0000256" key="3">
    <source>
        <dbReference type="PROSITE-ProRule" id="PRU00023"/>
    </source>
</evidence>
<gene>
    <name evidence="5" type="ORF">GPM918_LOCUS24928</name>
    <name evidence="4" type="ORF">OVA965_LOCUS11019</name>
    <name evidence="7" type="ORF">SRO942_LOCUS24932</name>
    <name evidence="6" type="ORF">TMI583_LOCUS11016</name>
</gene>
<dbReference type="SUPFAM" id="SSF48403">
    <property type="entry name" value="Ankyrin repeat"/>
    <property type="match status" value="1"/>
</dbReference>
<evidence type="ECO:0000256" key="1">
    <source>
        <dbReference type="ARBA" id="ARBA00022737"/>
    </source>
</evidence>
<dbReference type="OrthoDB" id="194358at2759"/>
<sequence length="434" mass="49553">MGNAESSPVPEVQLRRPQQGEASEFYWACRNGDVERVKQLLLTTPWRDLNRLEPNGSTPLHAASFYGHSQIVGLLLREHGCRRECLNHHGLTAYEEAQSEEIRQLFHRPSEKNRFCDACDDAGNIFKVTTRAEMKEEDVATADEDFSDDQWLVGYETSEQIEHVKADCSAGKAIVQSKLLVSMFGKEVFRREFTDNLNKLLTEHVPQTHREFEKCKTLIEKALDQQQDQPEYLLRLYTLETPLYGILGNDARPLFHPLLFTLNKLKPRHFQGVSYRGVKMAEEGLRAYRWAIKSKGVIETRTFCSTTLDRSVAEGFAGIGPITNDRRSVLMVFNFPENCDTAINLGKISQDLPCTSEYENEAEVLMLPTTLFVVRQIESATNYITIHLENISSKPKSRLSYLKAACKNMKRNAYVKVGTKTYILGDKHRPSLLR</sequence>
<proteinExistence type="predicted"/>
<organism evidence="5 8">
    <name type="scientific">Didymodactylos carnosus</name>
    <dbReference type="NCBI Taxonomy" id="1234261"/>
    <lineage>
        <taxon>Eukaryota</taxon>
        <taxon>Metazoa</taxon>
        <taxon>Spiralia</taxon>
        <taxon>Gnathifera</taxon>
        <taxon>Rotifera</taxon>
        <taxon>Eurotatoria</taxon>
        <taxon>Bdelloidea</taxon>
        <taxon>Philodinida</taxon>
        <taxon>Philodinidae</taxon>
        <taxon>Didymodactylos</taxon>
    </lineage>
</organism>
<evidence type="ECO:0000313" key="5">
    <source>
        <dbReference type="EMBL" id="CAF1225972.1"/>
    </source>
</evidence>
<comment type="caution">
    <text evidence="5">The sequence shown here is derived from an EMBL/GenBank/DDBJ whole genome shotgun (WGS) entry which is preliminary data.</text>
</comment>
<dbReference type="Proteomes" id="UP000682733">
    <property type="component" value="Unassembled WGS sequence"/>
</dbReference>
<dbReference type="SMART" id="SM00248">
    <property type="entry name" value="ANK"/>
    <property type="match status" value="2"/>
</dbReference>
<dbReference type="PANTHER" id="PTHR24171">
    <property type="entry name" value="ANKYRIN REPEAT DOMAIN-CONTAINING PROTEIN 39-RELATED"/>
    <property type="match status" value="1"/>
</dbReference>
<dbReference type="SUPFAM" id="SSF56399">
    <property type="entry name" value="ADP-ribosylation"/>
    <property type="match status" value="1"/>
</dbReference>
<dbReference type="Proteomes" id="UP000681722">
    <property type="component" value="Unassembled WGS sequence"/>
</dbReference>
<dbReference type="GO" id="GO:0031436">
    <property type="term" value="C:BRCA1-BARD1 complex"/>
    <property type="evidence" value="ECO:0007669"/>
    <property type="project" value="TreeGrafter"/>
</dbReference>
<keyword evidence="8" id="KW-1185">Reference proteome</keyword>
<evidence type="ECO:0000313" key="6">
    <source>
        <dbReference type="EMBL" id="CAF3705402.1"/>
    </source>
</evidence>